<name>A0A0E9Q3P5_ANGAN</name>
<dbReference type="EMBL" id="GBXM01097228">
    <property type="protein sequence ID" value="JAH11349.1"/>
    <property type="molecule type" value="Transcribed_RNA"/>
</dbReference>
<dbReference type="AlphaFoldDB" id="A0A0E9Q3P5"/>
<proteinExistence type="predicted"/>
<evidence type="ECO:0000313" key="1">
    <source>
        <dbReference type="EMBL" id="JAH11349.1"/>
    </source>
</evidence>
<reference evidence="1" key="2">
    <citation type="journal article" date="2015" name="Fish Shellfish Immunol.">
        <title>Early steps in the European eel (Anguilla anguilla)-Vibrio vulnificus interaction in the gills: Role of the RtxA13 toxin.</title>
        <authorList>
            <person name="Callol A."/>
            <person name="Pajuelo D."/>
            <person name="Ebbesson L."/>
            <person name="Teles M."/>
            <person name="MacKenzie S."/>
            <person name="Amaro C."/>
        </authorList>
    </citation>
    <scope>NUCLEOTIDE SEQUENCE</scope>
</reference>
<protein>
    <submittedName>
        <fullName evidence="1">Uncharacterized protein</fullName>
    </submittedName>
</protein>
<sequence length="23" mass="2744">MDMFLIHTQYACIVYIDPNQQTV</sequence>
<reference evidence="1" key="1">
    <citation type="submission" date="2014-11" db="EMBL/GenBank/DDBJ databases">
        <authorList>
            <person name="Amaro Gonzalez C."/>
        </authorList>
    </citation>
    <scope>NUCLEOTIDE SEQUENCE</scope>
</reference>
<accession>A0A0E9Q3P5</accession>
<organism evidence="1">
    <name type="scientific">Anguilla anguilla</name>
    <name type="common">European freshwater eel</name>
    <name type="synonym">Muraena anguilla</name>
    <dbReference type="NCBI Taxonomy" id="7936"/>
    <lineage>
        <taxon>Eukaryota</taxon>
        <taxon>Metazoa</taxon>
        <taxon>Chordata</taxon>
        <taxon>Craniata</taxon>
        <taxon>Vertebrata</taxon>
        <taxon>Euteleostomi</taxon>
        <taxon>Actinopterygii</taxon>
        <taxon>Neopterygii</taxon>
        <taxon>Teleostei</taxon>
        <taxon>Anguilliformes</taxon>
        <taxon>Anguillidae</taxon>
        <taxon>Anguilla</taxon>
    </lineage>
</organism>